<dbReference type="SUPFAM" id="SSF144091">
    <property type="entry name" value="Rhomboid-like"/>
    <property type="match status" value="1"/>
</dbReference>
<dbReference type="EC" id="3.4.21.-" evidence="7"/>
<keyword evidence="7" id="KW-0378">Hydrolase</keyword>
<accession>A0A556QQA4</accession>
<name>A0A556QQA4_9BACT</name>
<dbReference type="InterPro" id="IPR022764">
    <property type="entry name" value="Peptidase_S54_rhomboid_dom"/>
</dbReference>
<comment type="subcellular location">
    <subcellularLocation>
        <location evidence="1">Membrane</location>
        <topology evidence="1">Multi-pass membrane protein</topology>
    </subcellularLocation>
</comment>
<evidence type="ECO:0000259" key="6">
    <source>
        <dbReference type="Pfam" id="PF01694"/>
    </source>
</evidence>
<evidence type="ECO:0000313" key="7">
    <source>
        <dbReference type="EMBL" id="TSJ78792.1"/>
    </source>
</evidence>
<organism evidence="7 8">
    <name type="scientific">Rariglobus hedericola</name>
    <dbReference type="NCBI Taxonomy" id="2597822"/>
    <lineage>
        <taxon>Bacteria</taxon>
        <taxon>Pseudomonadati</taxon>
        <taxon>Verrucomicrobiota</taxon>
        <taxon>Opitutia</taxon>
        <taxon>Opitutales</taxon>
        <taxon>Opitutaceae</taxon>
        <taxon>Rariglobus</taxon>
    </lineage>
</organism>
<evidence type="ECO:0000256" key="1">
    <source>
        <dbReference type="ARBA" id="ARBA00004141"/>
    </source>
</evidence>
<feature type="domain" description="Peptidase S54 rhomboid" evidence="6">
    <location>
        <begin position="38"/>
        <end position="184"/>
    </location>
</feature>
<dbReference type="Pfam" id="PF01694">
    <property type="entry name" value="Rhomboid"/>
    <property type="match status" value="1"/>
</dbReference>
<protein>
    <submittedName>
        <fullName evidence="7">Rhombosortase</fullName>
        <ecNumber evidence="7">3.4.21.-</ecNumber>
    </submittedName>
</protein>
<proteinExistence type="predicted"/>
<keyword evidence="3 5" id="KW-1133">Transmembrane helix</keyword>
<dbReference type="AlphaFoldDB" id="A0A556QQA4"/>
<dbReference type="GO" id="GO:0016020">
    <property type="term" value="C:membrane"/>
    <property type="evidence" value="ECO:0007669"/>
    <property type="project" value="UniProtKB-SubCell"/>
</dbReference>
<feature type="transmembrane region" description="Helical" evidence="5">
    <location>
        <begin position="134"/>
        <end position="153"/>
    </location>
</feature>
<gene>
    <name evidence="7" type="primary">rrtA</name>
    <name evidence="7" type="ORF">FPL22_05645</name>
</gene>
<dbReference type="GO" id="GO:0004252">
    <property type="term" value="F:serine-type endopeptidase activity"/>
    <property type="evidence" value="ECO:0007669"/>
    <property type="project" value="InterPro"/>
</dbReference>
<evidence type="ECO:0000256" key="5">
    <source>
        <dbReference type="SAM" id="Phobius"/>
    </source>
</evidence>
<dbReference type="NCBIfam" id="TIGR03902">
    <property type="entry name" value="rhom_GG_sort"/>
    <property type="match status" value="1"/>
</dbReference>
<evidence type="ECO:0000313" key="8">
    <source>
        <dbReference type="Proteomes" id="UP000315648"/>
    </source>
</evidence>
<dbReference type="OrthoDB" id="196054at2"/>
<dbReference type="Proteomes" id="UP000315648">
    <property type="component" value="Unassembled WGS sequence"/>
</dbReference>
<dbReference type="RefSeq" id="WP_144229133.1">
    <property type="nucleotide sequence ID" value="NZ_CBCRVV010000002.1"/>
</dbReference>
<evidence type="ECO:0000256" key="4">
    <source>
        <dbReference type="ARBA" id="ARBA00023136"/>
    </source>
</evidence>
<dbReference type="Gene3D" id="1.20.1540.10">
    <property type="entry name" value="Rhomboid-like"/>
    <property type="match status" value="1"/>
</dbReference>
<evidence type="ECO:0000256" key="2">
    <source>
        <dbReference type="ARBA" id="ARBA00022692"/>
    </source>
</evidence>
<dbReference type="InterPro" id="IPR035952">
    <property type="entry name" value="Rhomboid-like_sf"/>
</dbReference>
<feature type="transmembrane region" description="Helical" evidence="5">
    <location>
        <begin position="102"/>
        <end position="122"/>
    </location>
</feature>
<keyword evidence="8" id="KW-1185">Reference proteome</keyword>
<comment type="caution">
    <text evidence="7">The sequence shown here is derived from an EMBL/GenBank/DDBJ whole genome shotgun (WGS) entry which is preliminary data.</text>
</comment>
<dbReference type="EMBL" id="VMBG01000001">
    <property type="protein sequence ID" value="TSJ78792.1"/>
    <property type="molecule type" value="Genomic_DNA"/>
</dbReference>
<sequence>MKRLPWSTLTVSVLAVIIHFVPALGNVLQFDRAAVAHGQVWRFFSAHLTHFGDDHLRWDLLAFVILGAMAERISRRAFLLTLGVSALIISTGVWVAQPQFTTYRGLSGIDSALFSFVIADLLATGWRERHRFSLIVGVAALGGFLAKCVFEVLTGNTVFVEAGEVFAPVPLAHLLGGAVGAAVVMWQSVRHRAIQQPLQLRGADRLQ</sequence>
<keyword evidence="4 5" id="KW-0472">Membrane</keyword>
<dbReference type="InterPro" id="IPR023826">
    <property type="entry name" value="Rhom-like_SP_proteobac"/>
</dbReference>
<evidence type="ECO:0000256" key="3">
    <source>
        <dbReference type="ARBA" id="ARBA00022989"/>
    </source>
</evidence>
<feature type="transmembrane region" description="Helical" evidence="5">
    <location>
        <begin position="165"/>
        <end position="186"/>
    </location>
</feature>
<keyword evidence="2 5" id="KW-0812">Transmembrane</keyword>
<feature type="transmembrane region" description="Helical" evidence="5">
    <location>
        <begin position="77"/>
        <end position="96"/>
    </location>
</feature>
<reference evidence="7 8" key="1">
    <citation type="submission" date="2019-07" db="EMBL/GenBank/DDBJ databases">
        <title>Description of 53C-WASEF.</title>
        <authorList>
            <person name="Pitt A."/>
            <person name="Hahn M.W."/>
        </authorList>
    </citation>
    <scope>NUCLEOTIDE SEQUENCE [LARGE SCALE GENOMIC DNA]</scope>
    <source>
        <strain evidence="7 8">53C-WASEF</strain>
    </source>
</reference>